<comment type="subcellular location">
    <subcellularLocation>
        <location evidence="1 7">Cytoplasm</location>
    </subcellularLocation>
</comment>
<evidence type="ECO:0000256" key="7">
    <source>
        <dbReference type="PIRNR" id="PIRNR004682"/>
    </source>
</evidence>
<dbReference type="InterPro" id="IPR006357">
    <property type="entry name" value="HAD-SF_hydro_IIA"/>
</dbReference>
<dbReference type="CDD" id="cd07503">
    <property type="entry name" value="HAD_HisB-N"/>
    <property type="match status" value="1"/>
</dbReference>
<dbReference type="NCBIfam" id="TIGR01662">
    <property type="entry name" value="HAD-SF-IIIA"/>
    <property type="match status" value="1"/>
</dbReference>
<keyword evidence="9" id="KW-1185">Reference proteome</keyword>
<evidence type="ECO:0000256" key="2">
    <source>
        <dbReference type="ARBA" id="ARBA00022490"/>
    </source>
</evidence>
<evidence type="ECO:0000313" key="9">
    <source>
        <dbReference type="Proteomes" id="UP001162734"/>
    </source>
</evidence>
<dbReference type="Proteomes" id="UP001162734">
    <property type="component" value="Chromosome"/>
</dbReference>
<dbReference type="PANTHER" id="PTHR42891:SF1">
    <property type="entry name" value="D-GLYCERO-BETA-D-MANNO-HEPTOSE-1,7-BISPHOSPHATE 7-PHOSPHATASE"/>
    <property type="match status" value="1"/>
</dbReference>
<dbReference type="InterPro" id="IPR006549">
    <property type="entry name" value="HAD-SF_hydro_IIIA"/>
</dbReference>
<dbReference type="RefSeq" id="WP_248343781.1">
    <property type="nucleotide sequence ID" value="NZ_AP025592.1"/>
</dbReference>
<dbReference type="InterPro" id="IPR023214">
    <property type="entry name" value="HAD_sf"/>
</dbReference>
<evidence type="ECO:0000256" key="6">
    <source>
        <dbReference type="ARBA" id="ARBA00031828"/>
    </source>
</evidence>
<proteinExistence type="inferred from homology"/>
<evidence type="ECO:0000256" key="1">
    <source>
        <dbReference type="ARBA" id="ARBA00004496"/>
    </source>
</evidence>
<dbReference type="EMBL" id="AP025592">
    <property type="protein sequence ID" value="BDG07178.1"/>
    <property type="molecule type" value="Genomic_DNA"/>
</dbReference>
<protein>
    <recommendedName>
        <fullName evidence="6 7">D,D-heptose 1,7-bisphosphate phosphatase</fullName>
        <ecNumber evidence="7">3.1.3.-</ecNumber>
    </recommendedName>
</protein>
<dbReference type="InterPro" id="IPR036412">
    <property type="entry name" value="HAD-like_sf"/>
</dbReference>
<dbReference type="Gene3D" id="3.40.50.1000">
    <property type="entry name" value="HAD superfamily/HAD-like"/>
    <property type="match status" value="1"/>
</dbReference>
<evidence type="ECO:0000256" key="3">
    <source>
        <dbReference type="ARBA" id="ARBA00022723"/>
    </source>
</evidence>
<dbReference type="InterPro" id="IPR006543">
    <property type="entry name" value="Histidinol-phos"/>
</dbReference>
<keyword evidence="4 7" id="KW-0378">Hydrolase</keyword>
<dbReference type="SUPFAM" id="SSF56784">
    <property type="entry name" value="HAD-like"/>
    <property type="match status" value="1"/>
</dbReference>
<sequence>MTRRAAFLDRDGVLIEEVHHLHRAEDVRLIPGAAAAVRRLRELGLAVVVVTNQSAVARGLCSEEELAGIHARLRELLRADGADWDDLLYCPHHPTEGVGRYRTACDCRKPSPGMLLEAARRHALDLGRSFLVGDKASDLEAARRVGCAAVLVRTGHGARQPPGTPSDAVVADLPAAAAWIGDRMVAP</sequence>
<dbReference type="NCBIfam" id="TIGR01656">
    <property type="entry name" value="Histidinol-ppas"/>
    <property type="match status" value="1"/>
</dbReference>
<name>A0ABN6N1X7_9BACT</name>
<dbReference type="PIRSF" id="PIRSF004682">
    <property type="entry name" value="GmhB"/>
    <property type="match status" value="1"/>
</dbReference>
<evidence type="ECO:0000313" key="8">
    <source>
        <dbReference type="EMBL" id="BDG07178.1"/>
    </source>
</evidence>
<evidence type="ECO:0000256" key="4">
    <source>
        <dbReference type="ARBA" id="ARBA00022801"/>
    </source>
</evidence>
<accession>A0ABN6N1X7</accession>
<dbReference type="EC" id="3.1.3.-" evidence="7"/>
<dbReference type="PANTHER" id="PTHR42891">
    <property type="entry name" value="D-GLYCERO-BETA-D-MANNO-HEPTOSE-1,7-BISPHOSPHATE 7-PHOSPHATASE"/>
    <property type="match status" value="1"/>
</dbReference>
<gene>
    <name evidence="8" type="primary">gmhB</name>
    <name evidence="8" type="ORF">AMPC_02910</name>
</gene>
<dbReference type="Pfam" id="PF13344">
    <property type="entry name" value="Hydrolase_6"/>
    <property type="match status" value="1"/>
</dbReference>
<keyword evidence="2 7" id="KW-0963">Cytoplasm</keyword>
<keyword evidence="3" id="KW-0479">Metal-binding</keyword>
<dbReference type="Pfam" id="PF13242">
    <property type="entry name" value="Hydrolase_like"/>
    <property type="match status" value="1"/>
</dbReference>
<evidence type="ECO:0000256" key="5">
    <source>
        <dbReference type="ARBA" id="ARBA00023277"/>
    </source>
</evidence>
<reference evidence="9" key="1">
    <citation type="journal article" date="2022" name="Int. J. Syst. Evol. Microbiol.">
        <title>Anaeromyxobacter oryzae sp. nov., Anaeromyxobacter diazotrophicus sp. nov. and Anaeromyxobacter paludicola sp. nov., isolated from paddy soils.</title>
        <authorList>
            <person name="Itoh H."/>
            <person name="Xu Z."/>
            <person name="Mise K."/>
            <person name="Masuda Y."/>
            <person name="Ushijima N."/>
            <person name="Hayakawa C."/>
            <person name="Shiratori Y."/>
            <person name="Senoo K."/>
        </authorList>
    </citation>
    <scope>NUCLEOTIDE SEQUENCE [LARGE SCALE GENOMIC DNA]</scope>
    <source>
        <strain evidence="9">Red630</strain>
    </source>
</reference>
<organism evidence="8 9">
    <name type="scientific">Anaeromyxobacter paludicola</name>
    <dbReference type="NCBI Taxonomy" id="2918171"/>
    <lineage>
        <taxon>Bacteria</taxon>
        <taxon>Pseudomonadati</taxon>
        <taxon>Myxococcota</taxon>
        <taxon>Myxococcia</taxon>
        <taxon>Myxococcales</taxon>
        <taxon>Cystobacterineae</taxon>
        <taxon>Anaeromyxobacteraceae</taxon>
        <taxon>Anaeromyxobacter</taxon>
    </lineage>
</organism>
<comment type="similarity">
    <text evidence="7">Belongs to the gmhB family.</text>
</comment>
<dbReference type="InterPro" id="IPR004446">
    <property type="entry name" value="Heptose_bisP_phosphatase"/>
</dbReference>
<keyword evidence="5 7" id="KW-0119">Carbohydrate metabolism</keyword>